<evidence type="ECO:0000259" key="2">
    <source>
        <dbReference type="PROSITE" id="PS50110"/>
    </source>
</evidence>
<dbReference type="PANTHER" id="PTHR43228:SF1">
    <property type="entry name" value="TWO-COMPONENT RESPONSE REGULATOR ARR22"/>
    <property type="match status" value="1"/>
</dbReference>
<keyword evidence="1" id="KW-0597">Phosphoprotein</keyword>
<reference evidence="3 4" key="1">
    <citation type="submission" date="2018-11" db="EMBL/GenBank/DDBJ databases">
        <title>Photobacterium sp. BEI247 sp. nov., a marine bacterium isolated from Yongle Blue Hole in the South China Sea.</title>
        <authorList>
            <person name="Wang X."/>
        </authorList>
    </citation>
    <scope>NUCLEOTIDE SEQUENCE [LARGE SCALE GENOMIC DNA]</scope>
    <source>
        <strain evidence="4">BEI247</strain>
    </source>
</reference>
<dbReference type="Proteomes" id="UP000287563">
    <property type="component" value="Unassembled WGS sequence"/>
</dbReference>
<dbReference type="InterPro" id="IPR011990">
    <property type="entry name" value="TPR-like_helical_dom_sf"/>
</dbReference>
<protein>
    <submittedName>
        <fullName evidence="3">Response regulator</fullName>
    </submittedName>
</protein>
<dbReference type="InterPro" id="IPR011006">
    <property type="entry name" value="CheY-like_superfamily"/>
</dbReference>
<feature type="modified residue" description="4-aspartylphosphate" evidence="1">
    <location>
        <position position="63"/>
    </location>
</feature>
<sequence length="558" mass="63247">MEGCNVITGKRFLLIDDSSTAISLIRSMLNTCGITNDNIDSTTDSMKAIRLLASHNYDIVISDYNMRHHIDGGLIFDEVKQRKLLPSDGVFICVTGDNSEQVVSHFIELEPDDYLIKPFCAAVFVERIEKVLERKSALYPLLLAIDNKEYQTAIGLCQRYKKNFPMYSGYIDRINGDCLLRSERHLEAKHFYEEACKNTDHLWPRVGFGQALKELGELKEAQAVFQEILDKYPKQPLARKHLAGCLMASDRVPEALEQFNLLHKVNSANPLRELIIANLYASLQQHEKAAIGYQRYTSKVIGTCRYSYGINLNVSVSLMLASIYTDDNTESIELVKEARHSIYEHKVSGETDKERYESEMGALVGVAILACLHGEIEDCFTIVSKINIQEKPIDDYYTVLNIARLYGFCGMPDKYEQSMQVARQLCGKADDAVLIQSQIKLLEACHSEINLRLTEGGKLVEQAFEKRNNNQATSAIEDAYRAFQMVPFHYKLCYLILELTALSTPSFMNMKEVRGVISSCNWVYQNDTRPSESEAKKACELYKLALQRIGNLTRQPAA</sequence>
<dbReference type="PROSITE" id="PS50110">
    <property type="entry name" value="RESPONSE_REGULATORY"/>
    <property type="match status" value="1"/>
</dbReference>
<organism evidence="3 4">
    <name type="scientific">Photobacterium chitinilyticum</name>
    <dbReference type="NCBI Taxonomy" id="2485123"/>
    <lineage>
        <taxon>Bacteria</taxon>
        <taxon>Pseudomonadati</taxon>
        <taxon>Pseudomonadota</taxon>
        <taxon>Gammaproteobacteria</taxon>
        <taxon>Vibrionales</taxon>
        <taxon>Vibrionaceae</taxon>
        <taxon>Photobacterium</taxon>
    </lineage>
</organism>
<dbReference type="Pfam" id="PF00072">
    <property type="entry name" value="Response_reg"/>
    <property type="match status" value="1"/>
</dbReference>
<dbReference type="SUPFAM" id="SSF52172">
    <property type="entry name" value="CheY-like"/>
    <property type="match status" value="1"/>
</dbReference>
<dbReference type="GO" id="GO:0000160">
    <property type="term" value="P:phosphorelay signal transduction system"/>
    <property type="evidence" value="ECO:0007669"/>
    <property type="project" value="InterPro"/>
</dbReference>
<dbReference type="SMART" id="SM00448">
    <property type="entry name" value="REC"/>
    <property type="match status" value="1"/>
</dbReference>
<dbReference type="PIRSF" id="PIRSF011521">
    <property type="entry name" value="VieB"/>
    <property type="match status" value="1"/>
</dbReference>
<accession>A0A3S3R2V4</accession>
<dbReference type="EMBL" id="RJLM01000001">
    <property type="protein sequence ID" value="RWX56961.1"/>
    <property type="molecule type" value="Genomic_DNA"/>
</dbReference>
<proteinExistence type="predicted"/>
<dbReference type="InterPro" id="IPR014460">
    <property type="entry name" value="Sig_transdc_resp-reg_VieB"/>
</dbReference>
<evidence type="ECO:0000256" key="1">
    <source>
        <dbReference type="PROSITE-ProRule" id="PRU00169"/>
    </source>
</evidence>
<dbReference type="OrthoDB" id="7298659at2"/>
<gene>
    <name evidence="3" type="ORF">EDI28_02640</name>
</gene>
<dbReference type="InterPro" id="IPR001789">
    <property type="entry name" value="Sig_transdc_resp-reg_receiver"/>
</dbReference>
<dbReference type="SUPFAM" id="SSF48452">
    <property type="entry name" value="TPR-like"/>
    <property type="match status" value="1"/>
</dbReference>
<dbReference type="Gene3D" id="3.40.50.2300">
    <property type="match status" value="1"/>
</dbReference>
<dbReference type="Pfam" id="PF14559">
    <property type="entry name" value="TPR_19"/>
    <property type="match status" value="1"/>
</dbReference>
<evidence type="ECO:0000313" key="3">
    <source>
        <dbReference type="EMBL" id="RWX56961.1"/>
    </source>
</evidence>
<dbReference type="AlphaFoldDB" id="A0A3S3R2V4"/>
<keyword evidence="4" id="KW-1185">Reference proteome</keyword>
<dbReference type="Gene3D" id="1.25.40.10">
    <property type="entry name" value="Tetratricopeptide repeat domain"/>
    <property type="match status" value="1"/>
</dbReference>
<evidence type="ECO:0000313" key="4">
    <source>
        <dbReference type="Proteomes" id="UP000287563"/>
    </source>
</evidence>
<dbReference type="InterPro" id="IPR052048">
    <property type="entry name" value="ST_Response_Regulator"/>
</dbReference>
<feature type="domain" description="Response regulatory" evidence="2">
    <location>
        <begin position="11"/>
        <end position="132"/>
    </location>
</feature>
<comment type="caution">
    <text evidence="3">The sequence shown here is derived from an EMBL/GenBank/DDBJ whole genome shotgun (WGS) entry which is preliminary data.</text>
</comment>
<name>A0A3S3R2V4_9GAMM</name>
<dbReference type="PANTHER" id="PTHR43228">
    <property type="entry name" value="TWO-COMPONENT RESPONSE REGULATOR"/>
    <property type="match status" value="1"/>
</dbReference>